<keyword evidence="3" id="KW-1185">Reference proteome</keyword>
<feature type="region of interest" description="Disordered" evidence="1">
    <location>
        <begin position="22"/>
        <end position="102"/>
    </location>
</feature>
<sequence length="102" mass="10812">MIYLFALIGAVAVAYLVWKAFGPQPQDTVTRGRGPIGPDDDTDFLLDLDRTGRRGPRPSAGGPVTPTDDSSTPDADPRAPRPEDDSTDGAPHRDDPRPGAST</sequence>
<gene>
    <name evidence="2" type="ORF">LX13_002641</name>
</gene>
<dbReference type="Proteomes" id="UP001206895">
    <property type="component" value="Unassembled WGS sequence"/>
</dbReference>
<evidence type="ECO:0008006" key="4">
    <source>
        <dbReference type="Google" id="ProtNLM"/>
    </source>
</evidence>
<dbReference type="RefSeq" id="WP_253661859.1">
    <property type="nucleotide sequence ID" value="NZ_BAAAJQ010000001.1"/>
</dbReference>
<comment type="caution">
    <text evidence="2">The sequence shown here is derived from an EMBL/GenBank/DDBJ whole genome shotgun (WGS) entry which is preliminary data.</text>
</comment>
<evidence type="ECO:0000313" key="2">
    <source>
        <dbReference type="EMBL" id="MCP2176822.1"/>
    </source>
</evidence>
<accession>A0ABT1HG16</accession>
<reference evidence="2 3" key="1">
    <citation type="submission" date="2022-06" db="EMBL/GenBank/DDBJ databases">
        <title>Genomic Encyclopedia of Archaeal and Bacterial Type Strains, Phase II (KMG-II): from individual species to whole genera.</title>
        <authorList>
            <person name="Goeker M."/>
        </authorList>
    </citation>
    <scope>NUCLEOTIDE SEQUENCE [LARGE SCALE GENOMIC DNA]</scope>
    <source>
        <strain evidence="2 3">DSM 44693</strain>
    </source>
</reference>
<dbReference type="EMBL" id="JAMTCJ010000002">
    <property type="protein sequence ID" value="MCP2176822.1"/>
    <property type="molecule type" value="Genomic_DNA"/>
</dbReference>
<feature type="compositionally biased region" description="Basic and acidic residues" evidence="1">
    <location>
        <begin position="75"/>
        <end position="102"/>
    </location>
</feature>
<proteinExistence type="predicted"/>
<evidence type="ECO:0000313" key="3">
    <source>
        <dbReference type="Proteomes" id="UP001206895"/>
    </source>
</evidence>
<organism evidence="2 3">
    <name type="scientific">Williamsia maris</name>
    <dbReference type="NCBI Taxonomy" id="72806"/>
    <lineage>
        <taxon>Bacteria</taxon>
        <taxon>Bacillati</taxon>
        <taxon>Actinomycetota</taxon>
        <taxon>Actinomycetes</taxon>
        <taxon>Mycobacteriales</taxon>
        <taxon>Nocardiaceae</taxon>
        <taxon>Williamsia</taxon>
    </lineage>
</organism>
<evidence type="ECO:0000256" key="1">
    <source>
        <dbReference type="SAM" id="MobiDB-lite"/>
    </source>
</evidence>
<protein>
    <recommendedName>
        <fullName evidence="4">Secreted protein</fullName>
    </recommendedName>
</protein>
<name>A0ABT1HG16_9NOCA</name>
<feature type="compositionally biased region" description="Low complexity" evidence="1">
    <location>
        <begin position="57"/>
        <end position="74"/>
    </location>
</feature>